<evidence type="ECO:0000256" key="1">
    <source>
        <dbReference type="ARBA" id="ARBA00023125"/>
    </source>
</evidence>
<accession>A0A0M0G208</accession>
<dbReference type="OrthoDB" id="5894719at2"/>
<dbReference type="Proteomes" id="UP000037405">
    <property type="component" value="Unassembled WGS sequence"/>
</dbReference>
<dbReference type="EMBL" id="LGUE01000005">
    <property type="protein sequence ID" value="KON83813.1"/>
    <property type="molecule type" value="Genomic_DNA"/>
</dbReference>
<dbReference type="Pfam" id="PF12793">
    <property type="entry name" value="SgrR_N"/>
    <property type="match status" value="1"/>
</dbReference>
<dbReference type="GO" id="GO:0003677">
    <property type="term" value="F:DNA binding"/>
    <property type="evidence" value="ECO:0007669"/>
    <property type="project" value="UniProtKB-KW"/>
</dbReference>
<dbReference type="RefSeq" id="WP_053429216.1">
    <property type="nucleotide sequence ID" value="NZ_LGUE01000005.1"/>
</dbReference>
<dbReference type="GO" id="GO:1904680">
    <property type="term" value="F:peptide transmembrane transporter activity"/>
    <property type="evidence" value="ECO:0007669"/>
    <property type="project" value="TreeGrafter"/>
</dbReference>
<sequence>MNQLLLKLWRACPTGEVRIEKVADLLELSRKQTTRKMKKWEEDGFLTFSPGKGRGHLSQIEWKVNVEESFEKEAMNRMEHEPMESLSAYFTYDWSPDTRHRLMDLFAARFGYSREGRDKLIIPRRHLFRSFHPLEAADAQSAHLVANLYNRLVSITEMGECLPELAHSWDELPDRLRLYLRKDVRFHDGSTMKAEDVQHCLEKMGKHPIYRELWIPVEDITIPGPLIIEIHHPAGCSYVLQMLSMMCASIYKETAEGPVGTGCFYLGEDTFDKTVLLAFRDHFRERPLLDSVEFVKVEPDFPVHYQSQMEDPASIEVESDSGFGIVVMNAYRDSAIRHKDVRTYLHHILARHRDRIVDFHPRITPIRGGCLKGHEVNPDLPEVPRPEFESPLIIRATGYTTDSTRWLQQVFDEEEVPYEVRWFTFDEVVTNHPRALESDLFIHGEIFEENEDLSFYHFLINGYSPLHPVLKPLGEWKERLDVYRQTPFKEWRALHEENERKLMEDSLMIPLYHVKRAIPFSTDLMNIHIRHFGYVDFSKMWVRPGAEA</sequence>
<comment type="caution">
    <text evidence="4">The sequence shown here is derived from an EMBL/GenBank/DDBJ whole genome shotgun (WGS) entry which is preliminary data.</text>
</comment>
<dbReference type="PANTHER" id="PTHR30290:SF72">
    <property type="entry name" value="HTH-TYPE TRANSCRIPTIONAL REGULATOR SGRR"/>
    <property type="match status" value="1"/>
</dbReference>
<dbReference type="InterPro" id="IPR000914">
    <property type="entry name" value="SBP_5_dom"/>
</dbReference>
<protein>
    <submittedName>
        <fullName evidence="4">ABC transporter substrate-binding protein</fullName>
    </submittedName>
</protein>
<organism evidence="4 5">
    <name type="scientific">Rossellomorea marisflavi</name>
    <dbReference type="NCBI Taxonomy" id="189381"/>
    <lineage>
        <taxon>Bacteria</taxon>
        <taxon>Bacillati</taxon>
        <taxon>Bacillota</taxon>
        <taxon>Bacilli</taxon>
        <taxon>Bacillales</taxon>
        <taxon>Bacillaceae</taxon>
        <taxon>Rossellomorea</taxon>
    </lineage>
</organism>
<dbReference type="PATRIC" id="fig|189381.12.peg.4349"/>
<keyword evidence="1" id="KW-0238">DNA-binding</keyword>
<dbReference type="AlphaFoldDB" id="A0A0M0G208"/>
<name>A0A0M0G208_9BACI</name>
<evidence type="ECO:0000259" key="3">
    <source>
        <dbReference type="Pfam" id="PF12793"/>
    </source>
</evidence>
<evidence type="ECO:0000259" key="2">
    <source>
        <dbReference type="Pfam" id="PF00496"/>
    </source>
</evidence>
<dbReference type="GO" id="GO:0015833">
    <property type="term" value="P:peptide transport"/>
    <property type="evidence" value="ECO:0007669"/>
    <property type="project" value="TreeGrafter"/>
</dbReference>
<feature type="domain" description="Transcriptional regulator SgrR N-terminal HTH" evidence="3">
    <location>
        <begin position="8"/>
        <end position="86"/>
    </location>
</feature>
<dbReference type="InterPro" id="IPR025370">
    <property type="entry name" value="SgrR_HTH_N"/>
</dbReference>
<dbReference type="Gene3D" id="3.40.190.10">
    <property type="entry name" value="Periplasmic binding protein-like II"/>
    <property type="match status" value="1"/>
</dbReference>
<gene>
    <name evidence="4" type="ORF">AF331_16775</name>
</gene>
<evidence type="ECO:0000313" key="5">
    <source>
        <dbReference type="Proteomes" id="UP000037405"/>
    </source>
</evidence>
<dbReference type="PANTHER" id="PTHR30290">
    <property type="entry name" value="PERIPLASMIC BINDING COMPONENT OF ABC TRANSPORTER"/>
    <property type="match status" value="1"/>
</dbReference>
<dbReference type="SUPFAM" id="SSF53850">
    <property type="entry name" value="Periplasmic binding protein-like II"/>
    <property type="match status" value="1"/>
</dbReference>
<proteinExistence type="predicted"/>
<evidence type="ECO:0000313" key="4">
    <source>
        <dbReference type="EMBL" id="KON83813.1"/>
    </source>
</evidence>
<dbReference type="Pfam" id="PF00496">
    <property type="entry name" value="SBP_bac_5"/>
    <property type="match status" value="1"/>
</dbReference>
<dbReference type="STRING" id="189381.GCA_900166615_02212"/>
<reference evidence="5" key="1">
    <citation type="submission" date="2015-07" db="EMBL/GenBank/DDBJ databases">
        <title>Fjat-14235 jcm11544.</title>
        <authorList>
            <person name="Liu B."/>
            <person name="Wang J."/>
            <person name="Zhu Y."/>
            <person name="Liu G."/>
            <person name="Chen Q."/>
            <person name="Chen Z."/>
            <person name="Lan J."/>
            <person name="Che J."/>
            <person name="Ge C."/>
            <person name="Shi H."/>
            <person name="Pan Z."/>
            <person name="Liu X."/>
        </authorList>
    </citation>
    <scope>NUCLEOTIDE SEQUENCE [LARGE SCALE GENOMIC DNA]</scope>
    <source>
        <strain evidence="5">JCM 11544</strain>
    </source>
</reference>
<dbReference type="InterPro" id="IPR039424">
    <property type="entry name" value="SBP_5"/>
</dbReference>
<feature type="domain" description="Solute-binding protein family 5" evidence="2">
    <location>
        <begin position="163"/>
        <end position="297"/>
    </location>
</feature>
<keyword evidence="5" id="KW-1185">Reference proteome</keyword>